<organism evidence="6 7">
    <name type="scientific">Carnobacterium antarcticum</name>
    <dbReference type="NCBI Taxonomy" id="2126436"/>
    <lineage>
        <taxon>Bacteria</taxon>
        <taxon>Bacillati</taxon>
        <taxon>Bacillota</taxon>
        <taxon>Bacilli</taxon>
        <taxon>Lactobacillales</taxon>
        <taxon>Carnobacteriaceae</taxon>
        <taxon>Carnobacterium</taxon>
    </lineage>
</organism>
<dbReference type="InterPro" id="IPR036388">
    <property type="entry name" value="WH-like_DNA-bd_sf"/>
</dbReference>
<dbReference type="PANTHER" id="PTHR30126">
    <property type="entry name" value="HTH-TYPE TRANSCRIPTIONAL REGULATOR"/>
    <property type="match status" value="1"/>
</dbReference>
<protein>
    <submittedName>
        <fullName evidence="6">LysR family transcriptional regulator</fullName>
    </submittedName>
</protein>
<dbReference type="InterPro" id="IPR036390">
    <property type="entry name" value="WH_DNA-bd_sf"/>
</dbReference>
<keyword evidence="7" id="KW-1185">Reference proteome</keyword>
<evidence type="ECO:0000313" key="6">
    <source>
        <dbReference type="EMBL" id="MFD1800053.1"/>
    </source>
</evidence>
<comment type="similarity">
    <text evidence="1">Belongs to the LysR transcriptional regulatory family.</text>
</comment>
<evidence type="ECO:0000256" key="2">
    <source>
        <dbReference type="ARBA" id="ARBA00023015"/>
    </source>
</evidence>
<comment type="caution">
    <text evidence="6">The sequence shown here is derived from an EMBL/GenBank/DDBJ whole genome shotgun (WGS) entry which is preliminary data.</text>
</comment>
<evidence type="ECO:0000259" key="5">
    <source>
        <dbReference type="PROSITE" id="PS50931"/>
    </source>
</evidence>
<dbReference type="EMBL" id="JBHUFF010000017">
    <property type="protein sequence ID" value="MFD1800053.1"/>
    <property type="molecule type" value="Genomic_DNA"/>
</dbReference>
<dbReference type="InterPro" id="IPR005119">
    <property type="entry name" value="LysR_subst-bd"/>
</dbReference>
<proteinExistence type="inferred from homology"/>
<dbReference type="PANTHER" id="PTHR30126:SF40">
    <property type="entry name" value="HTH-TYPE TRANSCRIPTIONAL REGULATOR GLTR"/>
    <property type="match status" value="1"/>
</dbReference>
<keyword evidence="3" id="KW-0238">DNA-binding</keyword>
<dbReference type="Pfam" id="PF03466">
    <property type="entry name" value="LysR_substrate"/>
    <property type="match status" value="1"/>
</dbReference>
<evidence type="ECO:0000256" key="3">
    <source>
        <dbReference type="ARBA" id="ARBA00023125"/>
    </source>
</evidence>
<dbReference type="Proteomes" id="UP001597285">
    <property type="component" value="Unassembled WGS sequence"/>
</dbReference>
<dbReference type="Pfam" id="PF00126">
    <property type="entry name" value="HTH_1"/>
    <property type="match status" value="1"/>
</dbReference>
<sequence>MLDYRYQTFLTLVEEMNYTRTAKKLHITQPAVTQHIQYLQNQLEVELVHYEGRQLTITEKGKQLQKDLFLLQKEIQQIQEQLNPKEERPFFTFGATLTIGEYMMPDLIESYMQTYPTHELSMVADNTKSLVDLLKHGKIDFAFVEGEFNQHFFGFHKISTEPFIAVCSEKSFLWKKEQNITDLFSYQLLTREQGSGSRLILETALKNQGIHLDSFIKTMTIGSIGSIKKLVEKNLGITFLYRRAVEEELKNNKLKEIKLKDFTIEHPFHLIYLKETNLKGMKAAKNFMNFIK</sequence>
<dbReference type="Gene3D" id="1.10.10.10">
    <property type="entry name" value="Winged helix-like DNA-binding domain superfamily/Winged helix DNA-binding domain"/>
    <property type="match status" value="1"/>
</dbReference>
<keyword evidence="2" id="KW-0805">Transcription regulation</keyword>
<dbReference type="PROSITE" id="PS50931">
    <property type="entry name" value="HTH_LYSR"/>
    <property type="match status" value="1"/>
</dbReference>
<feature type="domain" description="HTH lysR-type" evidence="5">
    <location>
        <begin position="1"/>
        <end position="58"/>
    </location>
</feature>
<dbReference type="InterPro" id="IPR000847">
    <property type="entry name" value="LysR_HTH_N"/>
</dbReference>
<keyword evidence="4" id="KW-0804">Transcription</keyword>
<dbReference type="Gene3D" id="3.40.190.10">
    <property type="entry name" value="Periplasmic binding protein-like II"/>
    <property type="match status" value="2"/>
</dbReference>
<evidence type="ECO:0000313" key="7">
    <source>
        <dbReference type="Proteomes" id="UP001597285"/>
    </source>
</evidence>
<accession>A0ABW4NPL8</accession>
<dbReference type="SUPFAM" id="SSF46785">
    <property type="entry name" value="Winged helix' DNA-binding domain"/>
    <property type="match status" value="1"/>
</dbReference>
<dbReference type="PRINTS" id="PR00039">
    <property type="entry name" value="HTHLYSR"/>
</dbReference>
<reference evidence="7" key="1">
    <citation type="journal article" date="2019" name="Int. J. Syst. Evol. Microbiol.">
        <title>The Global Catalogue of Microorganisms (GCM) 10K type strain sequencing project: providing services to taxonomists for standard genome sequencing and annotation.</title>
        <authorList>
            <consortium name="The Broad Institute Genomics Platform"/>
            <consortium name="The Broad Institute Genome Sequencing Center for Infectious Disease"/>
            <person name="Wu L."/>
            <person name="Ma J."/>
        </authorList>
    </citation>
    <scope>NUCLEOTIDE SEQUENCE [LARGE SCALE GENOMIC DNA]</scope>
    <source>
        <strain evidence="7">KCTC 42143</strain>
    </source>
</reference>
<evidence type="ECO:0000256" key="4">
    <source>
        <dbReference type="ARBA" id="ARBA00023163"/>
    </source>
</evidence>
<dbReference type="SUPFAM" id="SSF53850">
    <property type="entry name" value="Periplasmic binding protein-like II"/>
    <property type="match status" value="1"/>
</dbReference>
<name>A0ABW4NPL8_9LACT</name>
<dbReference type="RefSeq" id="WP_082664230.1">
    <property type="nucleotide sequence ID" value="NZ_JBHSQC010000023.1"/>
</dbReference>
<evidence type="ECO:0000256" key="1">
    <source>
        <dbReference type="ARBA" id="ARBA00009437"/>
    </source>
</evidence>
<gene>
    <name evidence="6" type="ORF">ACFSBK_09350</name>
</gene>